<reference evidence="1 2" key="1">
    <citation type="journal article" date="2022" name="G3 (Bethesda)">
        <title>Whole-genome sequence and methylome profiling of the almond [Prunus dulcis (Mill.) D.A. Webb] cultivar 'Nonpareil'.</title>
        <authorList>
            <person name="D'Amico-Willman K.M."/>
            <person name="Ouma W.Z."/>
            <person name="Meulia T."/>
            <person name="Sideli G.M."/>
            <person name="Gradziel T.M."/>
            <person name="Fresnedo-Ramirez J."/>
        </authorList>
    </citation>
    <scope>NUCLEOTIDE SEQUENCE [LARGE SCALE GENOMIC DNA]</scope>
    <source>
        <strain evidence="1">Clone GOH B32 T37-40</strain>
    </source>
</reference>
<keyword evidence="2" id="KW-1185">Reference proteome</keyword>
<dbReference type="AlphaFoldDB" id="A0AAD4VIP8"/>
<dbReference type="EMBL" id="JAJFAZ020000006">
    <property type="protein sequence ID" value="KAI5325069.1"/>
    <property type="molecule type" value="Genomic_DNA"/>
</dbReference>
<sequence>MFSFSIRIPQLNFNRQNLNHKSTIYIADLQLSFAASPVSPADVPKAFATLGTSNLSRYLSSSFLITSY</sequence>
<comment type="caution">
    <text evidence="1">The sequence shown here is derived from an EMBL/GenBank/DDBJ whole genome shotgun (WGS) entry which is preliminary data.</text>
</comment>
<protein>
    <submittedName>
        <fullName evidence="1">Uncharacterized protein</fullName>
    </submittedName>
</protein>
<dbReference type="Proteomes" id="UP001054821">
    <property type="component" value="Chromosome 6"/>
</dbReference>
<evidence type="ECO:0000313" key="1">
    <source>
        <dbReference type="EMBL" id="KAI5325069.1"/>
    </source>
</evidence>
<proteinExistence type="predicted"/>
<organism evidence="1 2">
    <name type="scientific">Prunus dulcis</name>
    <name type="common">Almond</name>
    <name type="synonym">Amygdalus dulcis</name>
    <dbReference type="NCBI Taxonomy" id="3755"/>
    <lineage>
        <taxon>Eukaryota</taxon>
        <taxon>Viridiplantae</taxon>
        <taxon>Streptophyta</taxon>
        <taxon>Embryophyta</taxon>
        <taxon>Tracheophyta</taxon>
        <taxon>Spermatophyta</taxon>
        <taxon>Magnoliopsida</taxon>
        <taxon>eudicotyledons</taxon>
        <taxon>Gunneridae</taxon>
        <taxon>Pentapetalae</taxon>
        <taxon>rosids</taxon>
        <taxon>fabids</taxon>
        <taxon>Rosales</taxon>
        <taxon>Rosaceae</taxon>
        <taxon>Amygdaloideae</taxon>
        <taxon>Amygdaleae</taxon>
        <taxon>Prunus</taxon>
    </lineage>
</organism>
<accession>A0AAD4VIP8</accession>
<evidence type="ECO:0000313" key="2">
    <source>
        <dbReference type="Proteomes" id="UP001054821"/>
    </source>
</evidence>
<gene>
    <name evidence="1" type="ORF">L3X38_034143</name>
</gene>
<name>A0AAD4VIP8_PRUDU</name>